<feature type="region of interest" description="Disordered" evidence="5">
    <location>
        <begin position="392"/>
        <end position="490"/>
    </location>
</feature>
<organism evidence="7 8">
    <name type="scientific">Trametes cubensis</name>
    <dbReference type="NCBI Taxonomy" id="1111947"/>
    <lineage>
        <taxon>Eukaryota</taxon>
        <taxon>Fungi</taxon>
        <taxon>Dikarya</taxon>
        <taxon>Basidiomycota</taxon>
        <taxon>Agaricomycotina</taxon>
        <taxon>Agaricomycetes</taxon>
        <taxon>Polyporales</taxon>
        <taxon>Polyporaceae</taxon>
        <taxon>Trametes</taxon>
    </lineage>
</organism>
<dbReference type="EMBL" id="JAPEVG010000117">
    <property type="protein sequence ID" value="KAJ8482328.1"/>
    <property type="molecule type" value="Genomic_DNA"/>
</dbReference>
<dbReference type="SUPFAM" id="SSF57850">
    <property type="entry name" value="RING/U-box"/>
    <property type="match status" value="1"/>
</dbReference>
<dbReference type="InterPro" id="IPR013083">
    <property type="entry name" value="Znf_RING/FYVE/PHD"/>
</dbReference>
<feature type="compositionally biased region" description="Polar residues" evidence="5">
    <location>
        <begin position="978"/>
        <end position="989"/>
    </location>
</feature>
<gene>
    <name evidence="7" type="ORF">ONZ51_g5425</name>
</gene>
<evidence type="ECO:0000259" key="6">
    <source>
        <dbReference type="PROSITE" id="PS50089"/>
    </source>
</evidence>
<feature type="compositionally biased region" description="Polar residues" evidence="5">
    <location>
        <begin position="1075"/>
        <end position="1092"/>
    </location>
</feature>
<feature type="compositionally biased region" description="Polar residues" evidence="5">
    <location>
        <begin position="471"/>
        <end position="486"/>
    </location>
</feature>
<dbReference type="Pfam" id="PF13639">
    <property type="entry name" value="zf-RING_2"/>
    <property type="match status" value="1"/>
</dbReference>
<feature type="compositionally biased region" description="Polar residues" evidence="5">
    <location>
        <begin position="702"/>
        <end position="715"/>
    </location>
</feature>
<feature type="domain" description="RING-type" evidence="6">
    <location>
        <begin position="1217"/>
        <end position="1259"/>
    </location>
</feature>
<dbReference type="InterPro" id="IPR043312">
    <property type="entry name" value="AtBBR-like"/>
</dbReference>
<feature type="region of interest" description="Disordered" evidence="5">
    <location>
        <begin position="911"/>
        <end position="942"/>
    </location>
</feature>
<dbReference type="Gene3D" id="3.30.40.10">
    <property type="entry name" value="Zinc/RING finger domain, C3HC4 (zinc finger)"/>
    <property type="match status" value="1"/>
</dbReference>
<dbReference type="PROSITE" id="PS50089">
    <property type="entry name" value="ZF_RING_2"/>
    <property type="match status" value="1"/>
</dbReference>
<feature type="region of interest" description="Disordered" evidence="5">
    <location>
        <begin position="41"/>
        <end position="124"/>
    </location>
</feature>
<keyword evidence="2 4" id="KW-0863">Zinc-finger</keyword>
<feature type="compositionally biased region" description="Basic and acidic residues" evidence="5">
    <location>
        <begin position="1029"/>
        <end position="1039"/>
    </location>
</feature>
<feature type="region of interest" description="Disordered" evidence="5">
    <location>
        <begin position="849"/>
        <end position="872"/>
    </location>
</feature>
<feature type="compositionally biased region" description="Polar residues" evidence="5">
    <location>
        <begin position="1046"/>
        <end position="1067"/>
    </location>
</feature>
<feature type="region of interest" description="Disordered" evidence="5">
    <location>
        <begin position="203"/>
        <end position="227"/>
    </location>
</feature>
<sequence length="1314" mass="144770">MGDLEGTSGGKRAAAATCCLSFTTNHHHLLSSSFPLPLVRPPGAPLTSMMADSDRSEAQSSNSSSHKRPYDALRPDAGIDRSSDHSIGRSSGLSLTSSHNSPEGSRERSKRARNDLSDSSYTSEVDDLLLSGDSVSPSSSSQSSYHSALSVLPSSSSMLPNDAAEDDIMLVDPVTSQPIDPPSTVQPSFPLFLDVLSNVSSASNSPARRSSMYPAASTAYGSPGAESHAVTEDTFSRSLERVTAFDREIAPLRLSPVSIPSPALRSDSFLPLIEVPPEMDDDFPIAGLFTSGSYGGLANHHEEQRLRHTAQNTAAIDSLAQERLNDFPPRRRGLTDNTQPIHPEVGRSEEEPRMRPSTSRAEDSHRRSHSEIQQDATRQLLRMLYTEAHLAHSPALSNSAETSRPALPPTGRSSPHLHTSHSRTLQSSYLNGQAYPAGPEVFTDMSLDHSAPVPYDDSAPEPQAATRIGRSYQSRLSRSPMGTSLANAGDTIEGADPSFLRLPLYEFGLPPAPRRPTSRASTFTAPSPSFSYSAYRNRTHDTRARHAMRESEARQRNLAVLLTEQLPHSPTLSTHSSPAPHVPTSSYSTLRHALDDNSMVGSNRSIQSTYDPFHASSVTTQRDPFLHDSYLDLSDGEWDEPNAASFALPRTRNRYAPRANPLRPQPIQESIRTGLSRVPSPSRTTSRPSPFSSGFTSGLDSHVQSGRVESSLEATSRARSIGLSNLRHRARTHSPSFTTASPPDPPALQDSMSIHDWMARRAQEDMLRQLNESTDFHPRSSRQRTAEDIAMLQSFMDGPSSMRQPSPPPAVTSSSTRERARPPSHSNIDLDAYRDGPFRATLARSLALRDQQSSIERQISQERARERASPVTAMPRRSLDVVAEESALSTTSLIERSTLARTRLSAQEVLRGHADRVRADSRTSTSTPITAPQGLPPREQPVYPSLMLDLSWETTRTESMDDTMNPLVDTMGFAPRQTPRQGSGETLRSSAVRDPFDGPRRPNLRHRSLLEREHAPDNWRRVSFEVRRREVTQGREHTRGSITHPAPTTSRIGSASSTIQSASNLSPRQALFRISPSSRQSLRPGPTASSRNAESRPEADRPTPLNGRFARRGAFGQHFPPDMVWVDVPPGGRQLRRRNMGDYVVSQQFVSILEHAPLTVIEVQRDEDFDFSYEGLLSLSSLLGDVKPRGTPADIIASLPRGTYSDWAQPGSTEERCPICLDDYQPTDACLRICGCSHWFHEGCLQQWLKGARTCPVCRGRVSKPRTEEPSAPVAGPSRTRNRDREDDSDSDDEDAERLRARLRHPFRPPWYQD</sequence>
<dbReference type="InterPro" id="IPR001841">
    <property type="entry name" value="Znf_RING"/>
</dbReference>
<dbReference type="PANTHER" id="PTHR47530:SF4">
    <property type="entry name" value="E3 UBIQUITIN LIGASE BIG BROTHER-RELATED"/>
    <property type="match status" value="1"/>
</dbReference>
<dbReference type="PANTHER" id="PTHR47530">
    <property type="entry name" value="E3 UBIQUITIN LIGASE BIG BROTHER-RELATED"/>
    <property type="match status" value="1"/>
</dbReference>
<feature type="compositionally biased region" description="Basic and acidic residues" evidence="5">
    <location>
        <begin position="104"/>
        <end position="116"/>
    </location>
</feature>
<keyword evidence="1" id="KW-0479">Metal-binding</keyword>
<evidence type="ECO:0000256" key="2">
    <source>
        <dbReference type="ARBA" id="ARBA00022771"/>
    </source>
</evidence>
<evidence type="ECO:0000256" key="3">
    <source>
        <dbReference type="ARBA" id="ARBA00022833"/>
    </source>
</evidence>
<evidence type="ECO:0000256" key="4">
    <source>
        <dbReference type="PROSITE-ProRule" id="PRU00175"/>
    </source>
</evidence>
<feature type="region of interest" description="Disordered" evidence="5">
    <location>
        <begin position="325"/>
        <end position="373"/>
    </location>
</feature>
<dbReference type="SMART" id="SM00744">
    <property type="entry name" value="RINGv"/>
    <property type="match status" value="1"/>
</dbReference>
<reference evidence="7" key="1">
    <citation type="submission" date="2022-11" db="EMBL/GenBank/DDBJ databases">
        <title>Genome Sequence of Cubamyces cubensis.</title>
        <authorList>
            <person name="Buettner E."/>
        </authorList>
    </citation>
    <scope>NUCLEOTIDE SEQUENCE</scope>
    <source>
        <strain evidence="7">MPL-01</strain>
    </source>
</reference>
<evidence type="ECO:0000313" key="8">
    <source>
        <dbReference type="Proteomes" id="UP001215151"/>
    </source>
</evidence>
<accession>A0AAD7TU23</accession>
<feature type="compositionally biased region" description="Low complexity" evidence="5">
    <location>
        <begin position="88"/>
        <end position="101"/>
    </location>
</feature>
<dbReference type="InterPro" id="IPR011016">
    <property type="entry name" value="Znf_RING-CH"/>
</dbReference>
<feature type="compositionally biased region" description="Basic and acidic residues" evidence="5">
    <location>
        <begin position="68"/>
        <end position="87"/>
    </location>
</feature>
<evidence type="ECO:0000256" key="1">
    <source>
        <dbReference type="ARBA" id="ARBA00022723"/>
    </source>
</evidence>
<feature type="region of interest" description="Disordered" evidence="5">
    <location>
        <begin position="973"/>
        <end position="1009"/>
    </location>
</feature>
<feature type="compositionally biased region" description="Basic and acidic residues" evidence="5">
    <location>
        <begin position="344"/>
        <end position="372"/>
    </location>
</feature>
<feature type="compositionally biased region" description="Basic and acidic residues" evidence="5">
    <location>
        <begin position="859"/>
        <end position="868"/>
    </location>
</feature>
<dbReference type="GO" id="GO:0008270">
    <property type="term" value="F:zinc ion binding"/>
    <property type="evidence" value="ECO:0007669"/>
    <property type="project" value="UniProtKB-KW"/>
</dbReference>
<feature type="compositionally biased region" description="Basic and acidic residues" evidence="5">
    <location>
        <begin position="911"/>
        <end position="921"/>
    </location>
</feature>
<feature type="compositionally biased region" description="Polar residues" evidence="5">
    <location>
        <begin position="411"/>
        <end position="431"/>
    </location>
</feature>
<feature type="compositionally biased region" description="Acidic residues" evidence="5">
    <location>
        <begin position="1287"/>
        <end position="1296"/>
    </location>
</feature>
<evidence type="ECO:0000256" key="5">
    <source>
        <dbReference type="SAM" id="MobiDB-lite"/>
    </source>
</evidence>
<dbReference type="Proteomes" id="UP001215151">
    <property type="component" value="Unassembled WGS sequence"/>
</dbReference>
<keyword evidence="3" id="KW-0862">Zinc</keyword>
<feature type="region of interest" description="Disordered" evidence="5">
    <location>
        <begin position="649"/>
        <end position="715"/>
    </location>
</feature>
<feature type="region of interest" description="Disordered" evidence="5">
    <location>
        <begin position="796"/>
        <end position="833"/>
    </location>
</feature>
<comment type="caution">
    <text evidence="7">The sequence shown here is derived from an EMBL/GenBank/DDBJ whole genome shotgun (WGS) entry which is preliminary data.</text>
</comment>
<proteinExistence type="predicted"/>
<feature type="region of interest" description="Disordered" evidence="5">
    <location>
        <begin position="1029"/>
        <end position="1115"/>
    </location>
</feature>
<evidence type="ECO:0000313" key="7">
    <source>
        <dbReference type="EMBL" id="KAJ8482328.1"/>
    </source>
</evidence>
<feature type="region of interest" description="Disordered" evidence="5">
    <location>
        <begin position="1262"/>
        <end position="1314"/>
    </location>
</feature>
<protein>
    <recommendedName>
        <fullName evidence="6">RING-type domain-containing protein</fullName>
    </recommendedName>
</protein>
<dbReference type="SMART" id="SM00184">
    <property type="entry name" value="RING"/>
    <property type="match status" value="1"/>
</dbReference>
<feature type="compositionally biased region" description="Low complexity" evidence="5">
    <location>
        <begin position="679"/>
        <end position="698"/>
    </location>
</feature>
<name>A0AAD7TU23_9APHY</name>
<keyword evidence="8" id="KW-1185">Reference proteome</keyword>